<comment type="pathway">
    <text evidence="2">Amino-acid biosynthesis; L-threonine biosynthesis; L-threonine from L-aspartate: step 5/5.</text>
</comment>
<evidence type="ECO:0000256" key="4">
    <source>
        <dbReference type="ARBA" id="ARBA00012093"/>
    </source>
</evidence>
<accession>A0A7R8WGV6</accession>
<evidence type="ECO:0000256" key="8">
    <source>
        <dbReference type="ARBA" id="ARBA00022697"/>
    </source>
</evidence>
<dbReference type="GO" id="GO:0016787">
    <property type="term" value="F:hydrolase activity"/>
    <property type="evidence" value="ECO:0007669"/>
    <property type="project" value="UniProtKB-KW"/>
</dbReference>
<organism evidence="17">
    <name type="scientific">Cyprideis torosa</name>
    <dbReference type="NCBI Taxonomy" id="163714"/>
    <lineage>
        <taxon>Eukaryota</taxon>
        <taxon>Metazoa</taxon>
        <taxon>Ecdysozoa</taxon>
        <taxon>Arthropoda</taxon>
        <taxon>Crustacea</taxon>
        <taxon>Oligostraca</taxon>
        <taxon>Ostracoda</taxon>
        <taxon>Podocopa</taxon>
        <taxon>Podocopida</taxon>
        <taxon>Cytherocopina</taxon>
        <taxon>Cytheroidea</taxon>
        <taxon>Cytherideidae</taxon>
        <taxon>Cyprideis</taxon>
    </lineage>
</organism>
<dbReference type="SUPFAM" id="SSF101821">
    <property type="entry name" value="Aminopeptidase/glucanase lid domain"/>
    <property type="match status" value="1"/>
</dbReference>
<dbReference type="InterPro" id="IPR029144">
    <property type="entry name" value="Thr_synth_N"/>
</dbReference>
<dbReference type="GO" id="GO:0003941">
    <property type="term" value="F:L-serine ammonia-lyase activity"/>
    <property type="evidence" value="ECO:0007669"/>
    <property type="project" value="UniProtKB-EC"/>
</dbReference>
<dbReference type="SUPFAM" id="SSF53686">
    <property type="entry name" value="Tryptophan synthase beta subunit-like PLP-dependent enzymes"/>
    <property type="match status" value="1"/>
</dbReference>
<protein>
    <recommendedName>
        <fullName evidence="6">Threonine synthase-like 2</fullName>
        <ecNumber evidence="5">4.2.3.1</ecNumber>
        <ecNumber evidence="4">4.3.1.17</ecNumber>
    </recommendedName>
</protein>
<evidence type="ECO:0000256" key="1">
    <source>
        <dbReference type="ARBA" id="ARBA00001933"/>
    </source>
</evidence>
<dbReference type="Pfam" id="PF14821">
    <property type="entry name" value="Thr_synth_N"/>
    <property type="match status" value="1"/>
</dbReference>
<evidence type="ECO:0000256" key="5">
    <source>
        <dbReference type="ARBA" id="ARBA00013028"/>
    </source>
</evidence>
<evidence type="ECO:0000256" key="2">
    <source>
        <dbReference type="ARBA" id="ARBA00004979"/>
    </source>
</evidence>
<evidence type="ECO:0000256" key="10">
    <source>
        <dbReference type="ARBA" id="ARBA00022801"/>
    </source>
</evidence>
<feature type="modified residue" description="N6-(pyridoxal phosphate)lysine" evidence="14">
    <location>
        <position position="107"/>
    </location>
</feature>
<dbReference type="GO" id="GO:0030170">
    <property type="term" value="F:pyridoxal phosphate binding"/>
    <property type="evidence" value="ECO:0007669"/>
    <property type="project" value="InterPro"/>
</dbReference>
<keyword evidence="11 14" id="KW-0663">Pyridoxal phosphate</keyword>
<name>A0A7R8WGV6_9CRUS</name>
<evidence type="ECO:0000256" key="14">
    <source>
        <dbReference type="PIRSR" id="PIRSR604450-51"/>
    </source>
</evidence>
<dbReference type="Gene3D" id="3.90.1380.10">
    <property type="entry name" value="Threonine synthase, N-terminal domain"/>
    <property type="match status" value="1"/>
</dbReference>
<dbReference type="Pfam" id="PF00291">
    <property type="entry name" value="PALP"/>
    <property type="match status" value="1"/>
</dbReference>
<dbReference type="InterPro" id="IPR004450">
    <property type="entry name" value="Thr_synthase-like"/>
</dbReference>
<evidence type="ECO:0000259" key="15">
    <source>
        <dbReference type="Pfam" id="PF00291"/>
    </source>
</evidence>
<dbReference type="Gene3D" id="3.40.50.1100">
    <property type="match status" value="2"/>
</dbReference>
<evidence type="ECO:0000256" key="7">
    <source>
        <dbReference type="ARBA" id="ARBA00022605"/>
    </source>
</evidence>
<evidence type="ECO:0000256" key="3">
    <source>
        <dbReference type="ARBA" id="ARBA00005517"/>
    </source>
</evidence>
<dbReference type="InterPro" id="IPR036052">
    <property type="entry name" value="TrpB-like_PALP_sf"/>
</dbReference>
<dbReference type="InterPro" id="IPR051166">
    <property type="entry name" value="Threonine_Synthase"/>
</dbReference>
<keyword evidence="12" id="KW-0456">Lyase</keyword>
<dbReference type="PANTHER" id="PTHR42690">
    <property type="entry name" value="THREONINE SYNTHASE FAMILY MEMBER"/>
    <property type="match status" value="1"/>
</dbReference>
<comment type="cofactor">
    <cofactor evidence="1 14">
        <name>pyridoxal 5'-phosphate</name>
        <dbReference type="ChEBI" id="CHEBI:597326"/>
    </cofactor>
</comment>
<keyword evidence="8" id="KW-0791">Threonine biosynthesis</keyword>
<feature type="domain" description="Tryptophan synthase beta chain-like PALP" evidence="15">
    <location>
        <begin position="97"/>
        <end position="364"/>
    </location>
</feature>
<keyword evidence="10" id="KW-0378">Hydrolase</keyword>
<dbReference type="EC" id="4.2.3.1" evidence="5"/>
<dbReference type="Gene3D" id="3.40.630.10">
    <property type="entry name" value="Zn peptidases"/>
    <property type="match status" value="1"/>
</dbReference>
<dbReference type="InterPro" id="IPR000634">
    <property type="entry name" value="Ser/Thr_deHydtase_PyrdxlP-BS"/>
</dbReference>
<feature type="domain" description="Threonine synthase N-terminal" evidence="16">
    <location>
        <begin position="4"/>
        <end position="79"/>
    </location>
</feature>
<dbReference type="GO" id="GO:0009088">
    <property type="term" value="P:threonine biosynthetic process"/>
    <property type="evidence" value="ECO:0007669"/>
    <property type="project" value="UniProtKB-UniPathway"/>
</dbReference>
<dbReference type="InterPro" id="IPR001926">
    <property type="entry name" value="TrpB-like_PALP"/>
</dbReference>
<evidence type="ECO:0000313" key="17">
    <source>
        <dbReference type="EMBL" id="CAD7231445.1"/>
    </source>
</evidence>
<evidence type="ECO:0000259" key="16">
    <source>
        <dbReference type="Pfam" id="PF14821"/>
    </source>
</evidence>
<dbReference type="GO" id="GO:0046872">
    <property type="term" value="F:metal ion binding"/>
    <property type="evidence" value="ECO:0007669"/>
    <property type="project" value="UniProtKB-KW"/>
</dbReference>
<evidence type="ECO:0000256" key="6">
    <source>
        <dbReference type="ARBA" id="ARBA00021942"/>
    </source>
</evidence>
<gene>
    <name evidence="17" type="ORF">CTOB1V02_LOCUS9292</name>
</gene>
<keyword evidence="7" id="KW-0028">Amino-acid biosynthesis</keyword>
<dbReference type="EC" id="4.3.1.17" evidence="4"/>
<dbReference type="GO" id="GO:0004795">
    <property type="term" value="F:threonine synthase activity"/>
    <property type="evidence" value="ECO:0007669"/>
    <property type="project" value="UniProtKB-EC"/>
</dbReference>
<dbReference type="PROSITE" id="PS00165">
    <property type="entry name" value="DEHYDRATASE_SER_THR"/>
    <property type="match status" value="1"/>
</dbReference>
<comment type="similarity">
    <text evidence="3">Belongs to the threonine synthase family.</text>
</comment>
<dbReference type="PANTHER" id="PTHR42690:SF1">
    <property type="entry name" value="THREONINE SYNTHASE-LIKE 2"/>
    <property type="match status" value="1"/>
</dbReference>
<reference evidence="17" key="1">
    <citation type="submission" date="2020-11" db="EMBL/GenBank/DDBJ databases">
        <authorList>
            <person name="Tran Van P."/>
        </authorList>
    </citation>
    <scope>NUCLEOTIDE SEQUENCE</scope>
</reference>
<dbReference type="AlphaFoldDB" id="A0A7R8WGV6"/>
<sequence>MKLYSTNNKEHIVGLKEAVLKSLPPDNGLYMPVAIPKLESSFIDSIESYSFKEVAFEVASCLIGDYIPEGELKNIVNKAINFPAPVVMHDDNIGTLELFHGPSLAFKDFGARFMAELISYLIKDENRKITILVATSGDTGGAVAAGFYNTPGIEVVILYPKGKVSALQEKQLTTLGKNIHALEIEGTFDDCQALVKKAFLDEELNEVYDLSSANSINIARLIPQTFYYFEAYRQIKKYNRPSVFAVPSGNFGNLTAGLIAKKMGLPIDHFIAATNVNKIVPDYLKSGEYQPKPSIATISNAMDVGAPSNFVRMIELYNHDHSALTKDISGYYLTDDEDKEVIQHIHKNFDYIADPHGAIGYAAVKDYLVMHPEYLGVYLETAHPAKFLNVMEELLPFSVEPPKRLKDLASREKVADLLPPDFDRFKSWMIERDGFVRFHTLGGFDAKTLTAQRVIIHGREDVMGVMGTKPIHVLTPEERAKAPKTTDFFIDTGLSVDKVKELIRVGDTITRERALIEMGDCVNSKSLDNRVSVFILVETLKNLKGKTVPYDVYGVFTVQEEVGIRGAISASSGINPDFGIALDVTLAYDLPGSSSHEMISQLGHGTAIKVMDGSVISDYRMVNFLRELAEKENIKHQMEILTAGGTDTAGIQKYGKGGAIAGAISIPTRYLHQVIEMSNKEDIHNSILLLQAALSKLDKYDWSFR</sequence>
<dbReference type="InterPro" id="IPR037158">
    <property type="entry name" value="Thr_synth_N_sf"/>
</dbReference>
<dbReference type="EMBL" id="OB663520">
    <property type="protein sequence ID" value="CAD7231445.1"/>
    <property type="molecule type" value="Genomic_DNA"/>
</dbReference>
<keyword evidence="9" id="KW-0479">Metal-binding</keyword>
<dbReference type="SUPFAM" id="SSF53187">
    <property type="entry name" value="Zn-dependent exopeptidases"/>
    <property type="match status" value="1"/>
</dbReference>
<dbReference type="UniPathway" id="UPA00050">
    <property type="reaction ID" value="UER00065"/>
</dbReference>
<proteinExistence type="inferred from homology"/>
<evidence type="ECO:0000256" key="11">
    <source>
        <dbReference type="ARBA" id="ARBA00022898"/>
    </source>
</evidence>
<comment type="catalytic activity">
    <reaction evidence="13">
        <text>L-serine = pyruvate + NH4(+)</text>
        <dbReference type="Rhea" id="RHEA:19169"/>
        <dbReference type="ChEBI" id="CHEBI:15361"/>
        <dbReference type="ChEBI" id="CHEBI:28938"/>
        <dbReference type="ChEBI" id="CHEBI:33384"/>
        <dbReference type="EC" id="4.3.1.17"/>
    </reaction>
</comment>
<dbReference type="NCBIfam" id="TIGR00260">
    <property type="entry name" value="thrC"/>
    <property type="match status" value="1"/>
</dbReference>
<evidence type="ECO:0000256" key="13">
    <source>
        <dbReference type="ARBA" id="ARBA00049406"/>
    </source>
</evidence>
<dbReference type="InterPro" id="IPR008007">
    <property type="entry name" value="Peptidase_M42"/>
</dbReference>
<evidence type="ECO:0000256" key="9">
    <source>
        <dbReference type="ARBA" id="ARBA00022723"/>
    </source>
</evidence>
<dbReference type="Pfam" id="PF05343">
    <property type="entry name" value="Peptidase_M42"/>
    <property type="match status" value="1"/>
</dbReference>
<dbReference type="FunFam" id="3.40.50.1100:FF:000022">
    <property type="entry name" value="Threonine synthase"/>
    <property type="match status" value="1"/>
</dbReference>
<dbReference type="OrthoDB" id="5203861at2759"/>
<evidence type="ECO:0000256" key="12">
    <source>
        <dbReference type="ARBA" id="ARBA00023239"/>
    </source>
</evidence>